<comment type="caution">
    <text evidence="4">The sequence shown here is derived from an EMBL/GenBank/DDBJ whole genome shotgun (WGS) entry which is preliminary data.</text>
</comment>
<dbReference type="PANTHER" id="PTHR13326">
    <property type="entry name" value="TRNA PSEUDOURIDINE SYNTHASE D"/>
    <property type="match status" value="1"/>
</dbReference>
<dbReference type="InterPro" id="IPR001656">
    <property type="entry name" value="PsdUridine_synth_TruD"/>
</dbReference>
<dbReference type="PANTHER" id="PTHR13326:SF21">
    <property type="entry name" value="PSEUDOURIDYLATE SYNTHASE PUS7L"/>
    <property type="match status" value="1"/>
</dbReference>
<name>A0A813RJN5_9BILA</name>
<dbReference type="Proteomes" id="UP000663879">
    <property type="component" value="Unassembled WGS sequence"/>
</dbReference>
<reference evidence="4" key="1">
    <citation type="submission" date="2021-02" db="EMBL/GenBank/DDBJ databases">
        <authorList>
            <person name="Nowell W R."/>
        </authorList>
    </citation>
    <scope>NUCLEOTIDE SEQUENCE</scope>
    <source>
        <strain evidence="4">Ploen Becks lab</strain>
    </source>
</reference>
<protein>
    <recommendedName>
        <fullName evidence="3">TRUD domain-containing protein</fullName>
    </recommendedName>
</protein>
<dbReference type="EMBL" id="CAJNOC010000617">
    <property type="protein sequence ID" value="CAF0783295.1"/>
    <property type="molecule type" value="Genomic_DNA"/>
</dbReference>
<dbReference type="GO" id="GO:0005634">
    <property type="term" value="C:nucleus"/>
    <property type="evidence" value="ECO:0007669"/>
    <property type="project" value="TreeGrafter"/>
</dbReference>
<evidence type="ECO:0000313" key="5">
    <source>
        <dbReference type="Proteomes" id="UP000663879"/>
    </source>
</evidence>
<dbReference type="Gene3D" id="3.30.2350.20">
    <property type="entry name" value="TruD, catalytic domain"/>
    <property type="match status" value="2"/>
</dbReference>
<dbReference type="InterPro" id="IPR011760">
    <property type="entry name" value="PsdUridine_synth_TruD_insert"/>
</dbReference>
<dbReference type="PIRSF" id="PIRSF037016">
    <property type="entry name" value="Pseudouridin_synth_euk_prd"/>
    <property type="match status" value="1"/>
</dbReference>
<gene>
    <name evidence="4" type="ORF">OXX778_LOCUS5578</name>
</gene>
<keyword evidence="2" id="KW-0413">Isomerase</keyword>
<proteinExistence type="inferred from homology"/>
<organism evidence="4 5">
    <name type="scientific">Brachionus calyciflorus</name>
    <dbReference type="NCBI Taxonomy" id="104777"/>
    <lineage>
        <taxon>Eukaryota</taxon>
        <taxon>Metazoa</taxon>
        <taxon>Spiralia</taxon>
        <taxon>Gnathifera</taxon>
        <taxon>Rotifera</taxon>
        <taxon>Eurotatoria</taxon>
        <taxon>Monogononta</taxon>
        <taxon>Pseudotrocha</taxon>
        <taxon>Ploima</taxon>
        <taxon>Brachionidae</taxon>
        <taxon>Brachionus</taxon>
    </lineage>
</organism>
<dbReference type="InterPro" id="IPR020103">
    <property type="entry name" value="PsdUridine_synth_cat_dom_sf"/>
</dbReference>
<evidence type="ECO:0000259" key="3">
    <source>
        <dbReference type="PROSITE" id="PS50984"/>
    </source>
</evidence>
<dbReference type="SUPFAM" id="SSF55120">
    <property type="entry name" value="Pseudouridine synthase"/>
    <property type="match status" value="1"/>
</dbReference>
<dbReference type="NCBIfam" id="TIGR00094">
    <property type="entry name" value="tRNA_TruD_broad"/>
    <property type="match status" value="1"/>
</dbReference>
<dbReference type="PROSITE" id="PS50984">
    <property type="entry name" value="TRUD"/>
    <property type="match status" value="1"/>
</dbReference>
<comment type="similarity">
    <text evidence="1">Belongs to the pseudouridine synthase TruD family.</text>
</comment>
<feature type="domain" description="TRUD" evidence="3">
    <location>
        <begin position="285"/>
        <end position="509"/>
    </location>
</feature>
<dbReference type="Pfam" id="PF01142">
    <property type="entry name" value="TruD"/>
    <property type="match status" value="1"/>
</dbReference>
<dbReference type="OrthoDB" id="447290at2759"/>
<evidence type="ECO:0000256" key="2">
    <source>
        <dbReference type="ARBA" id="ARBA00023235"/>
    </source>
</evidence>
<dbReference type="GO" id="GO:0001522">
    <property type="term" value="P:pseudouridine synthesis"/>
    <property type="evidence" value="ECO:0007669"/>
    <property type="project" value="InterPro"/>
</dbReference>
<accession>A0A813RJN5</accession>
<evidence type="ECO:0000313" key="4">
    <source>
        <dbReference type="EMBL" id="CAF0783295.1"/>
    </source>
</evidence>
<dbReference type="InterPro" id="IPR042214">
    <property type="entry name" value="TruD_catalytic"/>
</dbReference>
<dbReference type="GO" id="GO:0009982">
    <property type="term" value="F:pseudouridine synthase activity"/>
    <property type="evidence" value="ECO:0007669"/>
    <property type="project" value="InterPro"/>
</dbReference>
<dbReference type="GO" id="GO:0003723">
    <property type="term" value="F:RNA binding"/>
    <property type="evidence" value="ECO:0007669"/>
    <property type="project" value="InterPro"/>
</dbReference>
<keyword evidence="5" id="KW-1185">Reference proteome</keyword>
<evidence type="ECO:0000256" key="1">
    <source>
        <dbReference type="ARBA" id="ARBA00007953"/>
    </source>
</evidence>
<dbReference type="CDD" id="cd02576">
    <property type="entry name" value="PseudoU_synth_ScPUS7"/>
    <property type="match status" value="1"/>
</dbReference>
<dbReference type="AlphaFoldDB" id="A0A813RJN5"/>
<sequence>MSRDLEDPIEVEAKKFKNDDQIEEDLIDNETEENLIISNESLYGIKEKINKNYRNFQGILKQSPGDFIVNEIDLKGQVVKLTNFDIPESECKIEKNPEELETMKNSFKDLRIKLIHDFVKQNYEQFVTNTIQKDKDNQLIEIRHAKNNNRTTGRDNFNANSRSKDLGDKKFTICALYKENIDTIQAVNLIAKNLRLNIKRIGYAGTKDKKAKTTQSISFFKLDPKEIVRLNKSLHNVKLGDFKTSNEGLKLGDLTGNRFKLVLREISESNDDYIREGLESLKNKGFINYFGLQRFGNSPEIPTHMIGKHVNFQFISFLIKNDIKEAIDLILKPRSQNFEKREIKKAREVWSETKDAFKALTHIQYINCLEKFLLNGLTKSTKNDYLGAFQFIPRNMRLMYLHAYQSYVWNEATSKRIEMYGLVPVVGDLVIKKDETNEMTIILNENNLKDYSIEDVVLPLPGYNIVYPENKVKEYYVEILRKDELNFDSFKNKIKDFSLGGDYRNILVKPKDMVYEILRYSDKNQILTKSDWDMINPNSESITEQLTKDESTLKAICLEYNLPTSSYATMALREILIESK</sequence>